<evidence type="ECO:0000256" key="5">
    <source>
        <dbReference type="ARBA" id="ARBA00022842"/>
    </source>
</evidence>
<reference evidence="11 12" key="1">
    <citation type="submission" date="2021-05" db="EMBL/GenBank/DDBJ databases">
        <title>Ornithinibacillus massiliensis sp. nov.</title>
        <authorList>
            <person name="Iwaza R."/>
            <person name="Lagier J.-C."/>
            <person name="Raoult D."/>
        </authorList>
    </citation>
    <scope>NUCLEOTIDE SEQUENCE [LARGE SCALE GENOMIC DNA]</scope>
    <source>
        <strain evidence="11 12">Marseille-P3601</strain>
    </source>
</reference>
<comment type="catalytic activity">
    <reaction evidence="9">
        <text>DNA(n) + a 2'-deoxyribonucleoside 5'-triphosphate = DNA(n+1) + diphosphate</text>
        <dbReference type="Rhea" id="RHEA:22508"/>
        <dbReference type="Rhea" id="RHEA-COMP:17339"/>
        <dbReference type="Rhea" id="RHEA-COMP:17340"/>
        <dbReference type="ChEBI" id="CHEBI:33019"/>
        <dbReference type="ChEBI" id="CHEBI:61560"/>
        <dbReference type="ChEBI" id="CHEBI:173112"/>
        <dbReference type="EC" id="2.7.7.49"/>
    </reaction>
</comment>
<keyword evidence="2 11" id="KW-0808">Transferase</keyword>
<dbReference type="Proteomes" id="UP000681870">
    <property type="component" value="Unassembled WGS sequence"/>
</dbReference>
<comment type="caution">
    <text evidence="11">The sequence shown here is derived from an EMBL/GenBank/DDBJ whole genome shotgun (WGS) entry which is preliminary data.</text>
</comment>
<dbReference type="NCBIfam" id="TIGR04416">
    <property type="entry name" value="group_II_RT_mat"/>
    <property type="match status" value="1"/>
</dbReference>
<dbReference type="InterPro" id="IPR000123">
    <property type="entry name" value="Reverse_transcriptase_msDNA"/>
</dbReference>
<dbReference type="SUPFAM" id="SSF56672">
    <property type="entry name" value="DNA/RNA polymerases"/>
    <property type="match status" value="1"/>
</dbReference>
<keyword evidence="6 11" id="KW-0695">RNA-directed DNA polymerase</keyword>
<evidence type="ECO:0000256" key="1">
    <source>
        <dbReference type="ARBA" id="ARBA00012493"/>
    </source>
</evidence>
<dbReference type="PRINTS" id="PR00866">
    <property type="entry name" value="RNADNAPOLMS"/>
</dbReference>
<dbReference type="PANTHER" id="PTHR34047:SF8">
    <property type="entry name" value="PROTEIN YKFC"/>
    <property type="match status" value="1"/>
</dbReference>
<accession>A0ABS5MIN9</accession>
<keyword evidence="12" id="KW-1185">Reference proteome</keyword>
<evidence type="ECO:0000256" key="2">
    <source>
        <dbReference type="ARBA" id="ARBA00022679"/>
    </source>
</evidence>
<dbReference type="InterPro" id="IPR000477">
    <property type="entry name" value="RT_dom"/>
</dbReference>
<evidence type="ECO:0000313" key="11">
    <source>
        <dbReference type="EMBL" id="MBS3682204.1"/>
    </source>
</evidence>
<dbReference type="EC" id="2.7.7.49" evidence="1"/>
<evidence type="ECO:0000313" key="12">
    <source>
        <dbReference type="Proteomes" id="UP000681870"/>
    </source>
</evidence>
<dbReference type="InterPro" id="IPR013597">
    <property type="entry name" value="Mat_intron_G2"/>
</dbReference>
<evidence type="ECO:0000256" key="7">
    <source>
        <dbReference type="ARBA" id="ARBA00023118"/>
    </source>
</evidence>
<name>A0ABS5MIN9_9BACI</name>
<dbReference type="InterPro" id="IPR043502">
    <property type="entry name" value="DNA/RNA_pol_sf"/>
</dbReference>
<keyword evidence="5" id="KW-0460">Magnesium</keyword>
<organism evidence="11 12">
    <name type="scientific">Ornithinibacillus massiliensis</name>
    <dbReference type="NCBI Taxonomy" id="1944633"/>
    <lineage>
        <taxon>Bacteria</taxon>
        <taxon>Bacillati</taxon>
        <taxon>Bacillota</taxon>
        <taxon>Bacilli</taxon>
        <taxon>Bacillales</taxon>
        <taxon>Bacillaceae</taxon>
        <taxon>Ornithinibacillus</taxon>
    </lineage>
</organism>
<protein>
    <recommendedName>
        <fullName evidence="1">RNA-directed DNA polymerase</fullName>
        <ecNumber evidence="1">2.7.7.49</ecNumber>
    </recommendedName>
</protein>
<evidence type="ECO:0000256" key="4">
    <source>
        <dbReference type="ARBA" id="ARBA00022723"/>
    </source>
</evidence>
<evidence type="ECO:0000256" key="8">
    <source>
        <dbReference type="ARBA" id="ARBA00034120"/>
    </source>
</evidence>
<evidence type="ECO:0000256" key="3">
    <source>
        <dbReference type="ARBA" id="ARBA00022695"/>
    </source>
</evidence>
<feature type="domain" description="Reverse transcriptase" evidence="10">
    <location>
        <begin position="47"/>
        <end position="273"/>
    </location>
</feature>
<dbReference type="InterPro" id="IPR043128">
    <property type="entry name" value="Rev_trsase/Diguanyl_cyclase"/>
</dbReference>
<dbReference type="RefSeq" id="WP_188384654.1">
    <property type="nucleotide sequence ID" value="NZ_JAGXBY010000010.1"/>
</dbReference>
<dbReference type="CDD" id="cd01651">
    <property type="entry name" value="RT_G2_intron"/>
    <property type="match status" value="1"/>
</dbReference>
<dbReference type="GO" id="GO:0003964">
    <property type="term" value="F:RNA-directed DNA polymerase activity"/>
    <property type="evidence" value="ECO:0007669"/>
    <property type="project" value="UniProtKB-KW"/>
</dbReference>
<keyword evidence="3 11" id="KW-0548">Nucleotidyltransferase</keyword>
<evidence type="ECO:0000256" key="9">
    <source>
        <dbReference type="ARBA" id="ARBA00048173"/>
    </source>
</evidence>
<dbReference type="Pfam" id="PF08388">
    <property type="entry name" value="GIIM"/>
    <property type="match status" value="1"/>
</dbReference>
<dbReference type="Gene3D" id="3.30.70.270">
    <property type="match status" value="1"/>
</dbReference>
<dbReference type="InterPro" id="IPR030931">
    <property type="entry name" value="Group_II_RT_mat"/>
</dbReference>
<proteinExistence type="inferred from homology"/>
<gene>
    <name evidence="11" type="primary">ltrA</name>
    <name evidence="11" type="ORF">KGF86_18595</name>
</gene>
<keyword evidence="7" id="KW-0051">Antiviral defense</keyword>
<dbReference type="PANTHER" id="PTHR34047">
    <property type="entry name" value="NUCLEAR INTRON MATURASE 1, MITOCHONDRIAL-RELATED"/>
    <property type="match status" value="1"/>
</dbReference>
<keyword evidence="4" id="KW-0479">Metal-binding</keyword>
<dbReference type="InterPro" id="IPR051083">
    <property type="entry name" value="GrpII_Intron_Splice-Mob/Def"/>
</dbReference>
<comment type="similarity">
    <text evidence="8">Belongs to the bacterial reverse transcriptase family.</text>
</comment>
<evidence type="ECO:0000256" key="6">
    <source>
        <dbReference type="ARBA" id="ARBA00022918"/>
    </source>
</evidence>
<dbReference type="EMBL" id="JAGXBY010000010">
    <property type="protein sequence ID" value="MBS3682204.1"/>
    <property type="molecule type" value="Genomic_DNA"/>
</dbReference>
<sequence length="420" mass="50063">MMLERILSRENLIQALKRVERNKGSHGVDDMPVQNLRAHIMKQWTTIREQLEKGTYYPQPVRRVEIPKPNGGKRKLGIPTVTDRFLQQAIAQVLTEVYDPTFSRYSYGFRPNKRGHDAVRQARNYIKQGYRWVIDMDLEKFFDKVNHDRLMRTLSKRIQDPMVLKLIRRYLQAGIMEDGLACPNTEGTPQGGPLSPLLSNIVLDELDKELEKRGLHFVRYADDCNIYVRSKRAGLRIMNTITKFIEEKLKLKVNGDKSAVDRPWRRKFLGFSFTIQKETPKIRVSKESVKRFKQRVRELTSRRKSVAMDRRMEKLNRFLIGWLGYYQLAETPSLFKKLDAWIRRRLRMIRWKEWKKVQTRYHNLIRYGIKKGKAWEWANTRKGYWRIAKSPILHKALDDQYWSGQGLKSLFSRYQTLRWT</sequence>
<dbReference type="PROSITE" id="PS50878">
    <property type="entry name" value="RT_POL"/>
    <property type="match status" value="1"/>
</dbReference>
<evidence type="ECO:0000259" key="10">
    <source>
        <dbReference type="PROSITE" id="PS50878"/>
    </source>
</evidence>
<dbReference type="Pfam" id="PF00078">
    <property type="entry name" value="RVT_1"/>
    <property type="match status" value="1"/>
</dbReference>